<proteinExistence type="predicted"/>
<dbReference type="STRING" id="4999.A0A1Y1UQ42"/>
<dbReference type="InParanoid" id="A0A1Y1UQ42"/>
<evidence type="ECO:0000256" key="1">
    <source>
        <dbReference type="ARBA" id="ARBA00004123"/>
    </source>
</evidence>
<keyword evidence="10" id="KW-1185">Reference proteome</keyword>
<dbReference type="InterPro" id="IPR052207">
    <property type="entry name" value="Max-like/E-box_TFs"/>
</dbReference>
<dbReference type="InterPro" id="IPR011598">
    <property type="entry name" value="bHLH_dom"/>
</dbReference>
<organism evidence="9 10">
    <name type="scientific">Kockovaella imperatae</name>
    <dbReference type="NCBI Taxonomy" id="4999"/>
    <lineage>
        <taxon>Eukaryota</taxon>
        <taxon>Fungi</taxon>
        <taxon>Dikarya</taxon>
        <taxon>Basidiomycota</taxon>
        <taxon>Agaricomycotina</taxon>
        <taxon>Tremellomycetes</taxon>
        <taxon>Tremellales</taxon>
        <taxon>Cuniculitremaceae</taxon>
        <taxon>Kockovaella</taxon>
    </lineage>
</organism>
<comment type="subcellular location">
    <subcellularLocation>
        <location evidence="1">Nucleus</location>
    </subcellularLocation>
</comment>
<dbReference type="GeneID" id="33554115"/>
<dbReference type="RefSeq" id="XP_021873904.1">
    <property type="nucleotide sequence ID" value="XM_022012307.1"/>
</dbReference>
<dbReference type="CDD" id="cd00083">
    <property type="entry name" value="bHLH_SF"/>
    <property type="match status" value="1"/>
</dbReference>
<keyword evidence="3" id="KW-0238">DNA-binding</keyword>
<feature type="compositionally biased region" description="Basic and acidic residues" evidence="7">
    <location>
        <begin position="334"/>
        <end position="349"/>
    </location>
</feature>
<evidence type="ECO:0000256" key="7">
    <source>
        <dbReference type="SAM" id="MobiDB-lite"/>
    </source>
</evidence>
<reference evidence="9 10" key="1">
    <citation type="submission" date="2017-03" db="EMBL/GenBank/DDBJ databases">
        <title>Widespread Adenine N6-methylation of Active Genes in Fungi.</title>
        <authorList>
            <consortium name="DOE Joint Genome Institute"/>
            <person name="Mondo S.J."/>
            <person name="Dannebaum R.O."/>
            <person name="Kuo R.C."/>
            <person name="Louie K.B."/>
            <person name="Bewick A.J."/>
            <person name="Labutti K."/>
            <person name="Haridas S."/>
            <person name="Kuo A."/>
            <person name="Salamov A."/>
            <person name="Ahrendt S.R."/>
            <person name="Lau R."/>
            <person name="Bowen B.P."/>
            <person name="Lipzen A."/>
            <person name="Sullivan W."/>
            <person name="Andreopoulos W.B."/>
            <person name="Clum A."/>
            <person name="Lindquist E."/>
            <person name="Daum C."/>
            <person name="Northen T.R."/>
            <person name="Ramamoorthy G."/>
            <person name="Schmitz R.J."/>
            <person name="Gryganskyi A."/>
            <person name="Culley D."/>
            <person name="Magnuson J."/>
            <person name="James T.Y."/>
            <person name="O'Malley M.A."/>
            <person name="Stajich J.E."/>
            <person name="Spatafora J.W."/>
            <person name="Visel A."/>
            <person name="Grigoriev I.V."/>
        </authorList>
    </citation>
    <scope>NUCLEOTIDE SEQUENCE [LARGE SCALE GENOMIC DNA]</scope>
    <source>
        <strain evidence="9 10">NRRL Y-17943</strain>
    </source>
</reference>
<feature type="compositionally biased region" description="Acidic residues" evidence="7">
    <location>
        <begin position="350"/>
        <end position="362"/>
    </location>
</feature>
<dbReference type="GO" id="GO:0000981">
    <property type="term" value="F:DNA-binding transcription factor activity, RNA polymerase II-specific"/>
    <property type="evidence" value="ECO:0007669"/>
    <property type="project" value="TreeGrafter"/>
</dbReference>
<evidence type="ECO:0000256" key="5">
    <source>
        <dbReference type="ARBA" id="ARBA00023242"/>
    </source>
</evidence>
<keyword evidence="6" id="KW-0175">Coiled coil</keyword>
<name>A0A1Y1UQ42_9TREE</name>
<keyword evidence="5" id="KW-0539">Nucleus</keyword>
<keyword evidence="4" id="KW-0804">Transcription</keyword>
<evidence type="ECO:0000313" key="10">
    <source>
        <dbReference type="Proteomes" id="UP000193218"/>
    </source>
</evidence>
<evidence type="ECO:0000256" key="6">
    <source>
        <dbReference type="SAM" id="Coils"/>
    </source>
</evidence>
<feature type="coiled-coil region" evidence="6">
    <location>
        <begin position="432"/>
        <end position="466"/>
    </location>
</feature>
<dbReference type="GO" id="GO:0046983">
    <property type="term" value="F:protein dimerization activity"/>
    <property type="evidence" value="ECO:0007669"/>
    <property type="project" value="InterPro"/>
</dbReference>
<accession>A0A1Y1UQ42</accession>
<evidence type="ECO:0000256" key="4">
    <source>
        <dbReference type="ARBA" id="ARBA00023163"/>
    </source>
</evidence>
<dbReference type="InterPro" id="IPR036638">
    <property type="entry name" value="HLH_DNA-bd_sf"/>
</dbReference>
<feature type="compositionally biased region" description="Low complexity" evidence="7">
    <location>
        <begin position="475"/>
        <end position="485"/>
    </location>
</feature>
<dbReference type="PANTHER" id="PTHR15741:SF27">
    <property type="entry name" value="TRANSCRIPTION FACTOR AP-4"/>
    <property type="match status" value="1"/>
</dbReference>
<feature type="region of interest" description="Disordered" evidence="7">
    <location>
        <begin position="65"/>
        <end position="109"/>
    </location>
</feature>
<dbReference type="GO" id="GO:0000978">
    <property type="term" value="F:RNA polymerase II cis-regulatory region sequence-specific DNA binding"/>
    <property type="evidence" value="ECO:0007669"/>
    <property type="project" value="TreeGrafter"/>
</dbReference>
<dbReference type="PANTHER" id="PTHR15741">
    <property type="entry name" value="BASIC HELIX-LOOP-HELIX ZIP TRANSCRIPTION FACTOR"/>
    <property type="match status" value="1"/>
</dbReference>
<feature type="region of interest" description="Disordered" evidence="7">
    <location>
        <begin position="184"/>
        <end position="236"/>
    </location>
</feature>
<dbReference type="Gene3D" id="4.10.280.10">
    <property type="entry name" value="Helix-loop-helix DNA-binding domain"/>
    <property type="match status" value="1"/>
</dbReference>
<dbReference type="SMART" id="SM00353">
    <property type="entry name" value="HLH"/>
    <property type="match status" value="1"/>
</dbReference>
<feature type="compositionally biased region" description="Polar residues" evidence="7">
    <location>
        <begin position="195"/>
        <end position="221"/>
    </location>
</feature>
<evidence type="ECO:0000259" key="8">
    <source>
        <dbReference type="PROSITE" id="PS50888"/>
    </source>
</evidence>
<feature type="domain" description="BHLH" evidence="8">
    <location>
        <begin position="385"/>
        <end position="435"/>
    </location>
</feature>
<feature type="compositionally biased region" description="Polar residues" evidence="7">
    <location>
        <begin position="85"/>
        <end position="103"/>
    </location>
</feature>
<protein>
    <recommendedName>
        <fullName evidence="8">BHLH domain-containing protein</fullName>
    </recommendedName>
</protein>
<evidence type="ECO:0000256" key="3">
    <source>
        <dbReference type="ARBA" id="ARBA00023125"/>
    </source>
</evidence>
<gene>
    <name evidence="9" type="ORF">BD324DRAFT_259470</name>
</gene>
<dbReference type="Pfam" id="PF00010">
    <property type="entry name" value="HLH"/>
    <property type="match status" value="1"/>
</dbReference>
<sequence length="485" mass="52020">MSSCVNSASPPPPNLTSAIQTTHLLYTTSPSPSYLPLEDIIDYSSFPFLDNVQDELSMDHLFSQVPQQGENRSSHNLPPPPHEPITSTRNSQVPYQGGQSPTESKADDQDVPMGVVEAREQTYPSALPIPIGGNLPLPPPPSVPYDLGPYANMYGYTPMVVSETSHPQPMMFHPYRFDGYRSPPRWANSPEHHSPQSISPPGSSHSPMNHPALSQSGSPIQAGSPPLVSPTSGLGSMSDVSPGSAVWAYNLPQAAGSVGSLGGYVNTPLTSISALPNMPSGSPPGSTTGSITRMFAGMPYYSAATGATPPKSALLLSGAHPARPKVHKKSGSTSRRDKEFSKSVSKPEIDSDVGGDEVEQDDQIPPIGKSIFTPEDLRSPNLTEEVRKARIKSEQRRRDELRDGFTRLREALPASNQRPSKSSILDRAVAHIQQVESANHYLMNQLDEATKDTKKLQESNAELVRALAASTQTRAPSSPGSSAPR</sequence>
<dbReference type="EMBL" id="NBSH01000002">
    <property type="protein sequence ID" value="ORX40119.1"/>
    <property type="molecule type" value="Genomic_DNA"/>
</dbReference>
<feature type="compositionally biased region" description="Polar residues" evidence="7">
    <location>
        <begin position="65"/>
        <end position="76"/>
    </location>
</feature>
<dbReference type="Proteomes" id="UP000193218">
    <property type="component" value="Unassembled WGS sequence"/>
</dbReference>
<comment type="caution">
    <text evidence="9">The sequence shown here is derived from an EMBL/GenBank/DDBJ whole genome shotgun (WGS) entry which is preliminary data.</text>
</comment>
<feature type="region of interest" description="Disordered" evidence="7">
    <location>
        <begin position="312"/>
        <end position="380"/>
    </location>
</feature>
<dbReference type="GO" id="GO:0005634">
    <property type="term" value="C:nucleus"/>
    <property type="evidence" value="ECO:0007669"/>
    <property type="project" value="UniProtKB-SubCell"/>
</dbReference>
<keyword evidence="2" id="KW-0805">Transcription regulation</keyword>
<feature type="region of interest" description="Disordered" evidence="7">
    <location>
        <begin position="466"/>
        <end position="485"/>
    </location>
</feature>
<dbReference type="AlphaFoldDB" id="A0A1Y1UQ42"/>
<evidence type="ECO:0000313" key="9">
    <source>
        <dbReference type="EMBL" id="ORX40119.1"/>
    </source>
</evidence>
<dbReference type="OrthoDB" id="5778525at2759"/>
<dbReference type="SUPFAM" id="SSF47459">
    <property type="entry name" value="HLH, helix-loop-helix DNA-binding domain"/>
    <property type="match status" value="1"/>
</dbReference>
<dbReference type="PROSITE" id="PS50888">
    <property type="entry name" value="BHLH"/>
    <property type="match status" value="1"/>
</dbReference>
<evidence type="ECO:0000256" key="2">
    <source>
        <dbReference type="ARBA" id="ARBA00023015"/>
    </source>
</evidence>